<dbReference type="Gene3D" id="3.40.30.10">
    <property type="entry name" value="Glutaredoxin"/>
    <property type="match status" value="1"/>
</dbReference>
<dbReference type="EMBL" id="LS974202">
    <property type="protein sequence ID" value="SSC12505.1"/>
    <property type="molecule type" value="Genomic_DNA"/>
</dbReference>
<keyword evidence="3" id="KW-1185">Reference proteome</keyword>
<dbReference type="InterPro" id="IPR002109">
    <property type="entry name" value="Glutaredoxin"/>
</dbReference>
<evidence type="ECO:0000313" key="3">
    <source>
        <dbReference type="Proteomes" id="UP000250796"/>
    </source>
</evidence>
<dbReference type="PANTHER" id="PTHR34386:SF1">
    <property type="entry name" value="GLUTAREDOXIN-LIKE PROTEIN NRDH"/>
    <property type="match status" value="1"/>
</dbReference>
<proteinExistence type="predicted"/>
<dbReference type="InterPro" id="IPR011911">
    <property type="entry name" value="GlrX_YruB"/>
</dbReference>
<dbReference type="GO" id="GO:0045454">
    <property type="term" value="P:cell redox homeostasis"/>
    <property type="evidence" value="ECO:0007669"/>
    <property type="project" value="TreeGrafter"/>
</dbReference>
<reference evidence="2 3" key="1">
    <citation type="submission" date="2017-01" db="EMBL/GenBank/DDBJ databases">
        <authorList>
            <person name="Erauso G."/>
        </authorList>
    </citation>
    <scope>NUCLEOTIDE SEQUENCE [LARGE SCALE GENOMIC DNA]</scope>
    <source>
        <strain evidence="2">MESINF1</strain>
    </source>
</reference>
<dbReference type="NCBIfam" id="TIGR02196">
    <property type="entry name" value="GlrX_YruB"/>
    <property type="match status" value="1"/>
</dbReference>
<dbReference type="PANTHER" id="PTHR34386">
    <property type="entry name" value="GLUTAREDOXIN"/>
    <property type="match status" value="1"/>
</dbReference>
<dbReference type="KEGG" id="minf:MESINF_1056"/>
<dbReference type="CDD" id="cd02976">
    <property type="entry name" value="NrdH"/>
    <property type="match status" value="1"/>
</dbReference>
<name>A0A7Z7LFP8_9BACT</name>
<dbReference type="InterPro" id="IPR036249">
    <property type="entry name" value="Thioredoxin-like_sf"/>
</dbReference>
<protein>
    <submittedName>
        <fullName evidence="2">Uncharacterized glutaredoxin-like 8.6 kDa protein in rubredoxin operon</fullName>
    </submittedName>
</protein>
<dbReference type="GO" id="GO:0009055">
    <property type="term" value="F:electron transfer activity"/>
    <property type="evidence" value="ECO:0007669"/>
    <property type="project" value="TreeGrafter"/>
</dbReference>
<dbReference type="SUPFAM" id="SSF52833">
    <property type="entry name" value="Thioredoxin-like"/>
    <property type="match status" value="1"/>
</dbReference>
<dbReference type="RefSeq" id="WP_169698819.1">
    <property type="nucleotide sequence ID" value="NZ_LS974202.1"/>
</dbReference>
<sequence>MDAKVVVYSTPTCPWCKRAKDYFKSNGIPFKDYDVSKDKAKADEMVRKSRQMGVPVITIGSHVIVGFDKNKIDSLLGTH</sequence>
<accession>A0A7Z7LFP8</accession>
<dbReference type="InterPro" id="IPR051548">
    <property type="entry name" value="Grx-like_ET"/>
</dbReference>
<feature type="domain" description="Glutaredoxin" evidence="1">
    <location>
        <begin position="5"/>
        <end position="63"/>
    </location>
</feature>
<dbReference type="Pfam" id="PF00462">
    <property type="entry name" value="Glutaredoxin"/>
    <property type="match status" value="1"/>
</dbReference>
<dbReference type="AlphaFoldDB" id="A0A7Z7LFP8"/>
<evidence type="ECO:0000259" key="1">
    <source>
        <dbReference type="Pfam" id="PF00462"/>
    </source>
</evidence>
<gene>
    <name evidence="2" type="ORF">MESINF_1056</name>
</gene>
<dbReference type="Proteomes" id="UP000250796">
    <property type="component" value="Chromosome MESINF"/>
</dbReference>
<evidence type="ECO:0000313" key="2">
    <source>
        <dbReference type="EMBL" id="SSC12505.1"/>
    </source>
</evidence>
<organism evidence="2 3">
    <name type="scientific">Mesotoga infera</name>
    <dbReference type="NCBI Taxonomy" id="1236046"/>
    <lineage>
        <taxon>Bacteria</taxon>
        <taxon>Thermotogati</taxon>
        <taxon>Thermotogota</taxon>
        <taxon>Thermotogae</taxon>
        <taxon>Kosmotogales</taxon>
        <taxon>Kosmotogaceae</taxon>
        <taxon>Mesotoga</taxon>
    </lineage>
</organism>
<dbReference type="PROSITE" id="PS51354">
    <property type="entry name" value="GLUTAREDOXIN_2"/>
    <property type="match status" value="1"/>
</dbReference>